<dbReference type="Proteomes" id="UP000478052">
    <property type="component" value="Unassembled WGS sequence"/>
</dbReference>
<name>A0A6G0Y227_APHCR</name>
<gene>
    <name evidence="1" type="ORF">FWK35_00013531</name>
</gene>
<feature type="non-terminal residue" evidence="1">
    <location>
        <position position="85"/>
    </location>
</feature>
<comment type="caution">
    <text evidence="1">The sequence shown here is derived from an EMBL/GenBank/DDBJ whole genome shotgun (WGS) entry which is preliminary data.</text>
</comment>
<accession>A0A6G0Y227</accession>
<keyword evidence="2" id="KW-1185">Reference proteome</keyword>
<dbReference type="GO" id="GO:0016757">
    <property type="term" value="F:glycosyltransferase activity"/>
    <property type="evidence" value="ECO:0007669"/>
    <property type="project" value="UniProtKB-KW"/>
</dbReference>
<evidence type="ECO:0000313" key="2">
    <source>
        <dbReference type="Proteomes" id="UP000478052"/>
    </source>
</evidence>
<sequence>MKQIFQTDEETSLFINFLNKIKGRIMKNDINEGGLENISNEFEALGFTKVKDLAQKTFEKASSIKLSGNSSTLLYKSLEMYDGHL</sequence>
<dbReference type="EMBL" id="VUJU01006839">
    <property type="protein sequence ID" value="KAF0747464.1"/>
    <property type="molecule type" value="Genomic_DNA"/>
</dbReference>
<reference evidence="1 2" key="1">
    <citation type="submission" date="2019-08" db="EMBL/GenBank/DDBJ databases">
        <title>Whole genome of Aphis craccivora.</title>
        <authorList>
            <person name="Voronova N.V."/>
            <person name="Shulinski R.S."/>
            <person name="Bandarenka Y.V."/>
            <person name="Zhorov D.G."/>
            <person name="Warner D."/>
        </authorList>
    </citation>
    <scope>NUCLEOTIDE SEQUENCE [LARGE SCALE GENOMIC DNA]</scope>
    <source>
        <strain evidence="1">180601</strain>
        <tissue evidence="1">Whole Body</tissue>
    </source>
</reference>
<proteinExistence type="predicted"/>
<keyword evidence="1" id="KW-0808">Transferase</keyword>
<protein>
    <submittedName>
        <fullName evidence="1">UDP-N-acetylglucosamine--peptide N-acetylglucosaminyltransferase 110 kDa subunit-like</fullName>
    </submittedName>
</protein>
<evidence type="ECO:0000313" key="1">
    <source>
        <dbReference type="EMBL" id="KAF0747464.1"/>
    </source>
</evidence>
<keyword evidence="1" id="KW-0328">Glycosyltransferase</keyword>
<dbReference type="OrthoDB" id="10599271at2759"/>
<organism evidence="1 2">
    <name type="scientific">Aphis craccivora</name>
    <name type="common">Cowpea aphid</name>
    <dbReference type="NCBI Taxonomy" id="307492"/>
    <lineage>
        <taxon>Eukaryota</taxon>
        <taxon>Metazoa</taxon>
        <taxon>Ecdysozoa</taxon>
        <taxon>Arthropoda</taxon>
        <taxon>Hexapoda</taxon>
        <taxon>Insecta</taxon>
        <taxon>Pterygota</taxon>
        <taxon>Neoptera</taxon>
        <taxon>Paraneoptera</taxon>
        <taxon>Hemiptera</taxon>
        <taxon>Sternorrhyncha</taxon>
        <taxon>Aphidomorpha</taxon>
        <taxon>Aphidoidea</taxon>
        <taxon>Aphididae</taxon>
        <taxon>Aphidini</taxon>
        <taxon>Aphis</taxon>
        <taxon>Aphis</taxon>
    </lineage>
</organism>
<dbReference type="AlphaFoldDB" id="A0A6G0Y227"/>